<reference evidence="6 7" key="1">
    <citation type="submission" date="2017-01" db="EMBL/GenBank/DDBJ databases">
        <authorList>
            <person name="Mah S.A."/>
            <person name="Swanson W.J."/>
            <person name="Moy G.W."/>
            <person name="Vacquier V.D."/>
        </authorList>
    </citation>
    <scope>NUCLEOTIDE SEQUENCE [LARGE SCALE GENOMIC DNA]</scope>
    <source>
        <strain evidence="6 7">M9</strain>
    </source>
</reference>
<evidence type="ECO:0000256" key="2">
    <source>
        <dbReference type="HAMAP-Rule" id="MF_02087"/>
    </source>
</evidence>
<dbReference type="FunFam" id="3.20.20.10:FF:000018">
    <property type="entry name" value="Pyridoxal phosphate homeostasis protein"/>
    <property type="match status" value="1"/>
</dbReference>
<dbReference type="AlphaFoldDB" id="A0A1R3VYF0"/>
<name>A0A1R3VYF0_9GAMM</name>
<dbReference type="STRING" id="233100.SAMN05216526_1235"/>
<gene>
    <name evidence="6" type="ORF">SAMN05216526_1235</name>
</gene>
<dbReference type="EMBL" id="FTPK01000002">
    <property type="protein sequence ID" value="SIT70102.1"/>
    <property type="molecule type" value="Genomic_DNA"/>
</dbReference>
<evidence type="ECO:0000313" key="7">
    <source>
        <dbReference type="Proteomes" id="UP000223759"/>
    </source>
</evidence>
<evidence type="ECO:0000313" key="6">
    <source>
        <dbReference type="EMBL" id="SIT70102.1"/>
    </source>
</evidence>
<dbReference type="InterPro" id="IPR001608">
    <property type="entry name" value="Ala_racemase_N"/>
</dbReference>
<dbReference type="InterPro" id="IPR011078">
    <property type="entry name" value="PyrdxlP_homeostasis"/>
</dbReference>
<accession>A0A1R3VYF0</accession>
<dbReference type="PANTHER" id="PTHR10146">
    <property type="entry name" value="PROLINE SYNTHETASE CO-TRANSCRIBED BACTERIAL HOMOLOG PROTEIN"/>
    <property type="match status" value="1"/>
</dbReference>
<proteinExistence type="inferred from homology"/>
<keyword evidence="1 2" id="KW-0663">Pyridoxal phosphate</keyword>
<evidence type="ECO:0000256" key="4">
    <source>
        <dbReference type="RuleBase" id="RU004514"/>
    </source>
</evidence>
<organism evidence="6 7">
    <name type="scientific">Ectothiorhodosinus mongolicus</name>
    <dbReference type="NCBI Taxonomy" id="233100"/>
    <lineage>
        <taxon>Bacteria</taxon>
        <taxon>Pseudomonadati</taxon>
        <taxon>Pseudomonadota</taxon>
        <taxon>Gammaproteobacteria</taxon>
        <taxon>Chromatiales</taxon>
        <taxon>Ectothiorhodospiraceae</taxon>
        <taxon>Ectothiorhodosinus</taxon>
    </lineage>
</organism>
<dbReference type="PROSITE" id="PS01211">
    <property type="entry name" value="UPF0001"/>
    <property type="match status" value="1"/>
</dbReference>
<dbReference type="Gene3D" id="3.20.20.10">
    <property type="entry name" value="Alanine racemase"/>
    <property type="match status" value="1"/>
</dbReference>
<dbReference type="SUPFAM" id="SSF51419">
    <property type="entry name" value="PLP-binding barrel"/>
    <property type="match status" value="1"/>
</dbReference>
<dbReference type="PIRSF" id="PIRSF004848">
    <property type="entry name" value="YBL036c_PLPDEIII"/>
    <property type="match status" value="1"/>
</dbReference>
<dbReference type="CDD" id="cd06824">
    <property type="entry name" value="PLPDE_III_Yggs_like"/>
    <property type="match status" value="1"/>
</dbReference>
<dbReference type="InterPro" id="IPR029066">
    <property type="entry name" value="PLP-binding_barrel"/>
</dbReference>
<dbReference type="Pfam" id="PF01168">
    <property type="entry name" value="Ala_racemase_N"/>
    <property type="match status" value="1"/>
</dbReference>
<dbReference type="GO" id="GO:0030170">
    <property type="term" value="F:pyridoxal phosphate binding"/>
    <property type="evidence" value="ECO:0007669"/>
    <property type="project" value="UniProtKB-UniRule"/>
</dbReference>
<evidence type="ECO:0000256" key="3">
    <source>
        <dbReference type="PIRSR" id="PIRSR004848-1"/>
    </source>
</evidence>
<dbReference type="HAMAP" id="MF_02087">
    <property type="entry name" value="PLP_homeostasis"/>
    <property type="match status" value="1"/>
</dbReference>
<evidence type="ECO:0000259" key="5">
    <source>
        <dbReference type="Pfam" id="PF01168"/>
    </source>
</evidence>
<comment type="similarity">
    <text evidence="2 4">Belongs to the pyridoxal phosphate-binding protein YggS/PROSC family.</text>
</comment>
<dbReference type="NCBIfam" id="TIGR00044">
    <property type="entry name" value="YggS family pyridoxal phosphate-dependent enzyme"/>
    <property type="match status" value="1"/>
</dbReference>
<sequence>MMASANTLCARIDAVRATIDRAAKQYGRRSEDVTLLAVSKTRTADEIRQAVACGQRAFGENYASELQEKSAVLADKALSWHFIGPVQSNKTRLIAERADWLHSLDRERIARRLNDQRPEQRPALNVCIQVNISDEPSKSGVAPEEILGLAEQIRALPRLRLRGLMAIPAPTDDPAQQRQAFAQLRACLEDLQTRGYELDTLSMGMSDDLEAAIAEGATIVRVGTAIFGSRSG</sequence>
<dbReference type="Proteomes" id="UP000223759">
    <property type="component" value="Unassembled WGS sequence"/>
</dbReference>
<evidence type="ECO:0000256" key="1">
    <source>
        <dbReference type="ARBA" id="ARBA00022898"/>
    </source>
</evidence>
<feature type="domain" description="Alanine racemase N-terminal" evidence="5">
    <location>
        <begin position="13"/>
        <end position="230"/>
    </location>
</feature>
<feature type="modified residue" description="N6-(pyridoxal phosphate)lysine" evidence="2 3">
    <location>
        <position position="40"/>
    </location>
</feature>
<keyword evidence="7" id="KW-1185">Reference proteome</keyword>
<comment type="cofactor">
    <cofactor evidence="3">
        <name>pyridoxal 5'-phosphate</name>
        <dbReference type="ChEBI" id="CHEBI:597326"/>
    </cofactor>
</comment>
<protein>
    <recommendedName>
        <fullName evidence="2">Pyridoxal phosphate homeostasis protein</fullName>
        <shortName evidence="2">PLP homeostasis protein</shortName>
    </recommendedName>
</protein>
<dbReference type="PANTHER" id="PTHR10146:SF14">
    <property type="entry name" value="PYRIDOXAL PHOSPHATE HOMEOSTASIS PROTEIN"/>
    <property type="match status" value="1"/>
</dbReference>
<comment type="function">
    <text evidence="2">Pyridoxal 5'-phosphate (PLP)-binding protein, which is involved in PLP homeostasis.</text>
</comment>
<dbReference type="RefSeq" id="WP_076755623.1">
    <property type="nucleotide sequence ID" value="NZ_CP023018.1"/>
</dbReference>